<keyword evidence="2" id="KW-0012">Acyltransferase</keyword>
<dbReference type="EC" id="2.3.1.-" evidence="2"/>
<gene>
    <name evidence="2" type="ORF">RH061_18865</name>
</gene>
<dbReference type="CDD" id="cd04301">
    <property type="entry name" value="NAT_SF"/>
    <property type="match status" value="1"/>
</dbReference>
<reference evidence="2 3" key="1">
    <citation type="submission" date="2023-09" db="EMBL/GenBank/DDBJ databases">
        <title>Microbial mechanism of fulvic acid promoting antimony reduction mineralization in rice fields.</title>
        <authorList>
            <person name="Chen G."/>
            <person name="Lan J."/>
        </authorList>
    </citation>
    <scope>NUCLEOTIDE SEQUENCE [LARGE SCALE GENOMIC DNA]</scope>
    <source>
        <strain evidence="2 3">PS1</strain>
    </source>
</reference>
<dbReference type="Proteomes" id="UP001303324">
    <property type="component" value="Chromosome"/>
</dbReference>
<dbReference type="Pfam" id="PF00583">
    <property type="entry name" value="Acetyltransf_1"/>
    <property type="match status" value="1"/>
</dbReference>
<dbReference type="GO" id="GO:0016746">
    <property type="term" value="F:acyltransferase activity"/>
    <property type="evidence" value="ECO:0007669"/>
    <property type="project" value="UniProtKB-KW"/>
</dbReference>
<name>A0ABY9VMM4_9BACI</name>
<dbReference type="PROSITE" id="PS51186">
    <property type="entry name" value="GNAT"/>
    <property type="match status" value="1"/>
</dbReference>
<sequence>MQIRKATKDDACGIAKVHVISWQETYQGLVRQEYLDSLKVEDRKPLWEKGLLLNAETSPVFVAVNPEGEIIGFASFGKERTGKFDADGELYAIYILKEYQRGKLGLRLLQAGLEEMQKLHYQSMLVWVLADNESRKFYKSLKPKKAGEEVVKIAGKEYLEFAYIWKELNILQQTIIEKLRG</sequence>
<dbReference type="Gene3D" id="3.40.630.30">
    <property type="match status" value="1"/>
</dbReference>
<evidence type="ECO:0000313" key="2">
    <source>
        <dbReference type="EMBL" id="WNF22201.1"/>
    </source>
</evidence>
<dbReference type="InterPro" id="IPR016181">
    <property type="entry name" value="Acyl_CoA_acyltransferase"/>
</dbReference>
<proteinExistence type="predicted"/>
<keyword evidence="3" id="KW-1185">Reference proteome</keyword>
<dbReference type="SUPFAM" id="SSF55729">
    <property type="entry name" value="Acyl-CoA N-acyltransferases (Nat)"/>
    <property type="match status" value="1"/>
</dbReference>
<organism evidence="2 3">
    <name type="scientific">Mesobacillus jeotgali</name>
    <dbReference type="NCBI Taxonomy" id="129985"/>
    <lineage>
        <taxon>Bacteria</taxon>
        <taxon>Bacillati</taxon>
        <taxon>Bacillota</taxon>
        <taxon>Bacilli</taxon>
        <taxon>Bacillales</taxon>
        <taxon>Bacillaceae</taxon>
        <taxon>Mesobacillus</taxon>
    </lineage>
</organism>
<dbReference type="InterPro" id="IPR000182">
    <property type="entry name" value="GNAT_dom"/>
</dbReference>
<evidence type="ECO:0000259" key="1">
    <source>
        <dbReference type="PROSITE" id="PS51186"/>
    </source>
</evidence>
<feature type="domain" description="N-acetyltransferase" evidence="1">
    <location>
        <begin position="1"/>
        <end position="169"/>
    </location>
</feature>
<evidence type="ECO:0000313" key="3">
    <source>
        <dbReference type="Proteomes" id="UP001303324"/>
    </source>
</evidence>
<protein>
    <submittedName>
        <fullName evidence="2">GNAT family N-acetyltransferase</fullName>
        <ecNumber evidence="2">2.3.1.-</ecNumber>
    </submittedName>
</protein>
<dbReference type="RefSeq" id="WP_311072364.1">
    <property type="nucleotide sequence ID" value="NZ_CP134494.1"/>
</dbReference>
<dbReference type="EMBL" id="CP134494">
    <property type="protein sequence ID" value="WNF22201.1"/>
    <property type="molecule type" value="Genomic_DNA"/>
</dbReference>
<keyword evidence="2" id="KW-0808">Transferase</keyword>
<accession>A0ABY9VMM4</accession>